<accession>A0A917XV34</accession>
<evidence type="ECO:0000313" key="2">
    <source>
        <dbReference type="EMBL" id="GGN54883.1"/>
    </source>
</evidence>
<feature type="domain" description="IrrE N-terminal-like" evidence="1">
    <location>
        <begin position="25"/>
        <end position="74"/>
    </location>
</feature>
<dbReference type="Gene3D" id="1.10.10.2910">
    <property type="match status" value="1"/>
</dbReference>
<dbReference type="RefSeq" id="WP_188856522.1">
    <property type="nucleotide sequence ID" value="NZ_BMOS01000007.1"/>
</dbReference>
<proteinExistence type="predicted"/>
<reference evidence="2" key="1">
    <citation type="journal article" date="2014" name="Int. J. Syst. Evol. Microbiol.">
        <title>Complete genome sequence of Corynebacterium casei LMG S-19264T (=DSM 44701T), isolated from a smear-ripened cheese.</title>
        <authorList>
            <consortium name="US DOE Joint Genome Institute (JGI-PGF)"/>
            <person name="Walter F."/>
            <person name="Albersmeier A."/>
            <person name="Kalinowski J."/>
            <person name="Ruckert C."/>
        </authorList>
    </citation>
    <scope>NUCLEOTIDE SEQUENCE</scope>
    <source>
        <strain evidence="2">JCM 17251</strain>
    </source>
</reference>
<protein>
    <recommendedName>
        <fullName evidence="1">IrrE N-terminal-like domain-containing protein</fullName>
    </recommendedName>
</protein>
<dbReference type="InterPro" id="IPR010359">
    <property type="entry name" value="IrrE_HExxH"/>
</dbReference>
<sequence length="97" mass="11332">MIPDTVNVGGIDYKTQKVKDLMSDMDLYGQVTYHNNKIVIDDSMDEQRKEVVFVHELFHAILFEAGYDEHDEEMVRRVSNVLYQVLKDNEFNFNGEG</sequence>
<reference evidence="2" key="2">
    <citation type="submission" date="2020-09" db="EMBL/GenBank/DDBJ databases">
        <authorList>
            <person name="Sun Q."/>
            <person name="Ohkuma M."/>
        </authorList>
    </citation>
    <scope>NUCLEOTIDE SEQUENCE</scope>
    <source>
        <strain evidence="2">JCM 17251</strain>
    </source>
</reference>
<comment type="caution">
    <text evidence="2">The sequence shown here is derived from an EMBL/GenBank/DDBJ whole genome shotgun (WGS) entry which is preliminary data.</text>
</comment>
<evidence type="ECO:0000259" key="1">
    <source>
        <dbReference type="Pfam" id="PF06114"/>
    </source>
</evidence>
<organism evidence="2 3">
    <name type="scientific">Oceanobacillus indicireducens</name>
    <dbReference type="NCBI Taxonomy" id="1004261"/>
    <lineage>
        <taxon>Bacteria</taxon>
        <taxon>Bacillati</taxon>
        <taxon>Bacillota</taxon>
        <taxon>Bacilli</taxon>
        <taxon>Bacillales</taxon>
        <taxon>Bacillaceae</taxon>
        <taxon>Oceanobacillus</taxon>
    </lineage>
</organism>
<evidence type="ECO:0000313" key="3">
    <source>
        <dbReference type="Proteomes" id="UP000624041"/>
    </source>
</evidence>
<dbReference type="AlphaFoldDB" id="A0A917XV34"/>
<dbReference type="Proteomes" id="UP000624041">
    <property type="component" value="Unassembled WGS sequence"/>
</dbReference>
<keyword evidence="3" id="KW-1185">Reference proteome</keyword>
<dbReference type="EMBL" id="BMOS01000007">
    <property type="protein sequence ID" value="GGN54883.1"/>
    <property type="molecule type" value="Genomic_DNA"/>
</dbReference>
<dbReference type="Pfam" id="PF06114">
    <property type="entry name" value="Peptidase_M78"/>
    <property type="match status" value="1"/>
</dbReference>
<gene>
    <name evidence="2" type="ORF">GCM10007971_13140</name>
</gene>
<name>A0A917XV34_9BACI</name>